<dbReference type="Proteomes" id="UP000677305">
    <property type="component" value="Chromosome"/>
</dbReference>
<evidence type="ECO:0000313" key="5">
    <source>
        <dbReference type="Proteomes" id="UP000677305"/>
    </source>
</evidence>
<evidence type="ECO:0000256" key="1">
    <source>
        <dbReference type="ARBA" id="ARBA00004196"/>
    </source>
</evidence>
<dbReference type="PROSITE" id="PS50022">
    <property type="entry name" value="FA58C_3"/>
    <property type="match status" value="1"/>
</dbReference>
<dbReference type="InterPro" id="IPR008929">
    <property type="entry name" value="Chondroitin_lyas"/>
</dbReference>
<dbReference type="InterPro" id="IPR008979">
    <property type="entry name" value="Galactose-bd-like_sf"/>
</dbReference>
<keyword evidence="2" id="KW-0326">Glycosidase</keyword>
<evidence type="ECO:0000313" key="4">
    <source>
        <dbReference type="EMBL" id="QUH30172.1"/>
    </source>
</evidence>
<reference evidence="4 5" key="1">
    <citation type="submission" date="2020-07" db="EMBL/GenBank/DDBJ databases">
        <title>Vallitalea guaymasensis genome.</title>
        <authorList>
            <person name="Postec A."/>
        </authorList>
    </citation>
    <scope>NUCLEOTIDE SEQUENCE [LARGE SCALE GENOMIC DNA]</scope>
    <source>
        <strain evidence="4 5">Ra1766G1</strain>
    </source>
</reference>
<gene>
    <name evidence="4" type="ORF">HYG85_15100</name>
</gene>
<dbReference type="Gene3D" id="2.70.98.70">
    <property type="match status" value="1"/>
</dbReference>
<organism evidence="4 5">
    <name type="scientific">Vallitalea guaymasensis</name>
    <dbReference type="NCBI Taxonomy" id="1185412"/>
    <lineage>
        <taxon>Bacteria</taxon>
        <taxon>Bacillati</taxon>
        <taxon>Bacillota</taxon>
        <taxon>Clostridia</taxon>
        <taxon>Lachnospirales</taxon>
        <taxon>Vallitaleaceae</taxon>
        <taxon>Vallitalea</taxon>
    </lineage>
</organism>
<evidence type="ECO:0000256" key="2">
    <source>
        <dbReference type="ARBA" id="ARBA00023295"/>
    </source>
</evidence>
<dbReference type="SUPFAM" id="SSF49785">
    <property type="entry name" value="Galactose-binding domain-like"/>
    <property type="match status" value="1"/>
</dbReference>
<dbReference type="InterPro" id="IPR012480">
    <property type="entry name" value="Hepar_II_III_C"/>
</dbReference>
<dbReference type="KEGG" id="vgu:HYG85_15100"/>
<feature type="domain" description="F5/8 type C" evidence="3">
    <location>
        <begin position="756"/>
        <end position="897"/>
    </location>
</feature>
<dbReference type="GO" id="GO:0016798">
    <property type="term" value="F:hydrolase activity, acting on glycosyl bonds"/>
    <property type="evidence" value="ECO:0007669"/>
    <property type="project" value="UniProtKB-KW"/>
</dbReference>
<name>A0A8J8SCV8_9FIRM</name>
<keyword evidence="5" id="KW-1185">Reference proteome</keyword>
<proteinExistence type="predicted"/>
<dbReference type="Pfam" id="PF00754">
    <property type="entry name" value="F5_F8_type_C"/>
    <property type="match status" value="1"/>
</dbReference>
<dbReference type="PANTHER" id="PTHR38045">
    <property type="entry name" value="CHROMOSOME 1, WHOLE GENOME SHOTGUN SEQUENCE"/>
    <property type="match status" value="1"/>
</dbReference>
<dbReference type="EMBL" id="CP058561">
    <property type="protein sequence ID" value="QUH30172.1"/>
    <property type="molecule type" value="Genomic_DNA"/>
</dbReference>
<dbReference type="AlphaFoldDB" id="A0A8J8SCV8"/>
<dbReference type="InterPro" id="IPR032518">
    <property type="entry name" value="HepII_N"/>
</dbReference>
<accession>A0A8J8SCV8</accession>
<dbReference type="GO" id="GO:0016829">
    <property type="term" value="F:lyase activity"/>
    <property type="evidence" value="ECO:0007669"/>
    <property type="project" value="InterPro"/>
</dbReference>
<dbReference type="RefSeq" id="WP_212690378.1">
    <property type="nucleotide sequence ID" value="NZ_CP058561.1"/>
</dbReference>
<protein>
    <submittedName>
        <fullName evidence="4">Discoidin domain-containing protein</fullName>
    </submittedName>
</protein>
<dbReference type="Pfam" id="PF16332">
    <property type="entry name" value="DUF4962"/>
    <property type="match status" value="1"/>
</dbReference>
<sequence>MKKITLALITMSLLIIVPFCLKVKASNEMINVLDDFKIISYKEDINIIIDDDFIVSGETVINDLKKANPNNKHPRILINQEKINEIKAARSSNERVNKWAQAVIEQADEILGKPVSKYEIPDGRRLNAAKDIKKYIEITGMAYLLTDKQVYLERAIQEINAAISFQDWNDNREFLNTATIMSAMAIAYDWFYDDLDDELKTNMRKAIIEKGLNKGIEQINNGAWWSVKKELDSNWNAVCNSGIIMSALAIGDEESDVSGKALERAITSFGKGIITEYGPDGAWGEGPTYWQYALEYIALGLGTLNSALGQDYDISKVDGLDKTAHYIAHVSGPKGIFNYGDSPSGSLKLRVPELFYLGKLLNDDSITKLGLKMLDDSKKNGGVYDLIWYNTSVTSKKLDLPLDAKFRDPDLALMRGSWIDPLSTYIGFKAGKAYMSHGHMDSGNFVFHANGEQWAIDIGTDNYVPGYFNYDKDRYHFYRTRPDGHNTFVINPDKQYQQDYKANNEITTSKSNKNGAYAIADLTPAYSRHVNSAKRGVMLTSFRETMIVQDQITMKAPSDYYWFMHTEANINIQKDGKEAILTKNGKQLLVKIIHGEGTFTEMEAVPLEGTPNPLGDTNKLKANTGIKKLVVKLGNVSNVDLAIALVPLYSDADRDKIPEYKALDQWQLTEGDMEKPLLTGIYINGKLLDGFNNQVRSYTYTIPYGTTDVPIITGKASEGFDVEVAQATDNIVTPVEIKVTDKNNSKSRTHYTVLLTTESLEQLPKGAEEVKIVEATASAHQDPNKPQNTLDNDFNTRWSAQGKQWIQFDLGVVTKINVVGISFSKGNVRASLFDIEVSKDGTNWKKILNGKSRGTSLDFEYFTFLAEEARYVRVNGKGNTSNDWNSYTGVKIYKYKK</sequence>
<dbReference type="SUPFAM" id="SSF48230">
    <property type="entry name" value="Chondroitin AC/alginate lyase"/>
    <property type="match status" value="1"/>
</dbReference>
<evidence type="ECO:0000259" key="3">
    <source>
        <dbReference type="PROSITE" id="PS50022"/>
    </source>
</evidence>
<dbReference type="Gene3D" id="2.60.120.260">
    <property type="entry name" value="Galactose-binding domain-like"/>
    <property type="match status" value="1"/>
</dbReference>
<dbReference type="Pfam" id="PF07940">
    <property type="entry name" value="Hepar_II_III_C"/>
    <property type="match status" value="1"/>
</dbReference>
<dbReference type="InterPro" id="IPR000421">
    <property type="entry name" value="FA58C"/>
</dbReference>
<comment type="subcellular location">
    <subcellularLocation>
        <location evidence="1">Cell envelope</location>
    </subcellularLocation>
</comment>
<keyword evidence="2" id="KW-0378">Hydrolase</keyword>
<dbReference type="Gene3D" id="1.50.10.100">
    <property type="entry name" value="Chondroitin AC/alginate lyase"/>
    <property type="match status" value="1"/>
</dbReference>
<dbReference type="PANTHER" id="PTHR38045:SF1">
    <property type="entry name" value="HEPARINASE II_III-LIKE PROTEIN"/>
    <property type="match status" value="1"/>
</dbReference>
<dbReference type="GO" id="GO:0030313">
    <property type="term" value="C:cell envelope"/>
    <property type="evidence" value="ECO:0007669"/>
    <property type="project" value="UniProtKB-SubCell"/>
</dbReference>